<evidence type="ECO:0000313" key="1">
    <source>
        <dbReference type="EMBL" id="CAA9347669.1"/>
    </source>
</evidence>
<protein>
    <recommendedName>
        <fullName evidence="2">Phosphodiesterase</fullName>
    </recommendedName>
</protein>
<dbReference type="AlphaFoldDB" id="A0A6J4M1E4"/>
<accession>A0A6J4M1E4</accession>
<proteinExistence type="predicted"/>
<evidence type="ECO:0008006" key="2">
    <source>
        <dbReference type="Google" id="ProtNLM"/>
    </source>
</evidence>
<dbReference type="Pfam" id="PF19461">
    <property type="entry name" value="DUF5998"/>
    <property type="match status" value="1"/>
</dbReference>
<dbReference type="EMBL" id="CADCUI010000031">
    <property type="protein sequence ID" value="CAA9347669.1"/>
    <property type="molecule type" value="Genomic_DNA"/>
</dbReference>
<gene>
    <name evidence="1" type="ORF">AVDCRST_MAG34-1354</name>
</gene>
<organism evidence="1">
    <name type="scientific">uncultured Nocardioidaceae bacterium</name>
    <dbReference type="NCBI Taxonomy" id="253824"/>
    <lineage>
        <taxon>Bacteria</taxon>
        <taxon>Bacillati</taxon>
        <taxon>Actinomycetota</taxon>
        <taxon>Actinomycetes</taxon>
        <taxon>Propionibacteriales</taxon>
        <taxon>Nocardioidaceae</taxon>
        <taxon>environmental samples</taxon>
    </lineage>
</organism>
<dbReference type="InterPro" id="IPR046040">
    <property type="entry name" value="DUF5998"/>
</dbReference>
<sequence>MHRVTDRSHDLRSAIEASGYYPDVVAEAVFAAVAGESVEAHLLHHEPTIDERDEVRRHATVLVLTPSRLILAHTDEHAPDDVLPAPYTSSTTEAVDLGSVRTVVVNRMVANPETYAGASAAMPVPNEAVLSVGWGAVNRIDLEPASCGDPACEADHGYTGVLGSDDFSLRVSAAAEGPEAVNDLLDFARSLSARTVGAASVR</sequence>
<reference evidence="1" key="1">
    <citation type="submission" date="2020-02" db="EMBL/GenBank/DDBJ databases">
        <authorList>
            <person name="Meier V. D."/>
        </authorList>
    </citation>
    <scope>NUCLEOTIDE SEQUENCE</scope>
    <source>
        <strain evidence="1">AVDCRST_MAG34</strain>
    </source>
</reference>
<name>A0A6J4M1E4_9ACTN</name>